<feature type="region of interest" description="Disordered" evidence="1">
    <location>
        <begin position="28"/>
        <end position="53"/>
    </location>
</feature>
<gene>
    <name evidence="3" type="ORF">KNW02_09000</name>
</gene>
<reference evidence="3" key="1">
    <citation type="submission" date="2021-06" db="EMBL/GenBank/DDBJ databases">
        <title>Paracoccus bacterium XHP0099 sp. nov., isolated from the surface waters of the Yellow Sea.</title>
        <authorList>
            <person name="Xue H."/>
            <person name="Zhang D."/>
        </authorList>
    </citation>
    <scope>NUCLEOTIDE SEQUENCE</scope>
    <source>
        <strain evidence="3">XHP0099</strain>
    </source>
</reference>
<organism evidence="3 4">
    <name type="scientific">Paracoccus marinaquae</name>
    <dbReference type="NCBI Taxonomy" id="2841926"/>
    <lineage>
        <taxon>Bacteria</taxon>
        <taxon>Pseudomonadati</taxon>
        <taxon>Pseudomonadota</taxon>
        <taxon>Alphaproteobacteria</taxon>
        <taxon>Rhodobacterales</taxon>
        <taxon>Paracoccaceae</taxon>
        <taxon>Paracoccus</taxon>
    </lineage>
</organism>
<name>A0ABS6AI32_9RHOB</name>
<accession>A0ABS6AI32</accession>
<dbReference type="Proteomes" id="UP001166191">
    <property type="component" value="Unassembled WGS sequence"/>
</dbReference>
<evidence type="ECO:0008006" key="5">
    <source>
        <dbReference type="Google" id="ProtNLM"/>
    </source>
</evidence>
<comment type="caution">
    <text evidence="3">The sequence shown here is derived from an EMBL/GenBank/DDBJ whole genome shotgun (WGS) entry which is preliminary data.</text>
</comment>
<sequence>MRPAFRKPPTLIAALAAAALLAGCAAEPKDGRPPAKPDQVTARIATPNPGKGDAPLTLARISTKSGEILILEPDGSVTTMDLDTPAGRDAFAVSEADLMALNTNLDLDLGGLVAPNRPYRKTAQEKALEEFAKRTQPALPEWQKGTVVAPEDFIGSRVVVLNAGKQGDLVEVTANLREGVDADIAFSYATCALAGWAKAEGAGYGRHIRTLQDTRNGKLLIGAAFTISDDKPLGLRVMETNETLRECKARGIPAA</sequence>
<dbReference type="RefSeq" id="WP_216032933.1">
    <property type="nucleotide sequence ID" value="NZ_JAHKNG010000012.1"/>
</dbReference>
<evidence type="ECO:0000313" key="3">
    <source>
        <dbReference type="EMBL" id="MBU3030256.1"/>
    </source>
</evidence>
<keyword evidence="4" id="KW-1185">Reference proteome</keyword>
<evidence type="ECO:0000313" key="4">
    <source>
        <dbReference type="Proteomes" id="UP001166191"/>
    </source>
</evidence>
<proteinExistence type="predicted"/>
<feature type="signal peptide" evidence="2">
    <location>
        <begin position="1"/>
        <end position="25"/>
    </location>
</feature>
<evidence type="ECO:0000256" key="2">
    <source>
        <dbReference type="SAM" id="SignalP"/>
    </source>
</evidence>
<dbReference type="PROSITE" id="PS51257">
    <property type="entry name" value="PROKAR_LIPOPROTEIN"/>
    <property type="match status" value="1"/>
</dbReference>
<protein>
    <recommendedName>
        <fullName evidence="5">Lipoprotein</fullName>
    </recommendedName>
</protein>
<keyword evidence="2" id="KW-0732">Signal</keyword>
<dbReference type="EMBL" id="JAHKNG010000012">
    <property type="protein sequence ID" value="MBU3030256.1"/>
    <property type="molecule type" value="Genomic_DNA"/>
</dbReference>
<feature type="chain" id="PRO_5047094633" description="Lipoprotein" evidence="2">
    <location>
        <begin position="26"/>
        <end position="255"/>
    </location>
</feature>
<evidence type="ECO:0000256" key="1">
    <source>
        <dbReference type="SAM" id="MobiDB-lite"/>
    </source>
</evidence>